<keyword evidence="2" id="KW-0813">Transport</keyword>
<protein>
    <submittedName>
        <fullName evidence="9">Carboxypeptidase regulatory-like domain-containing protein</fullName>
    </submittedName>
</protein>
<keyword evidence="7" id="KW-0732">Signal</keyword>
<evidence type="ECO:0000256" key="6">
    <source>
        <dbReference type="ARBA" id="ARBA00023237"/>
    </source>
</evidence>
<dbReference type="RefSeq" id="WP_263413768.1">
    <property type="nucleotide sequence ID" value="NZ_BAABBH010000001.1"/>
</dbReference>
<evidence type="ECO:0000256" key="1">
    <source>
        <dbReference type="ARBA" id="ARBA00004571"/>
    </source>
</evidence>
<comment type="caution">
    <text evidence="9">The sequence shown here is derived from an EMBL/GenBank/DDBJ whole genome shotgun (WGS) entry which is preliminary data.</text>
</comment>
<organism evidence="9 10">
    <name type="scientific">Terriglobus aquaticus</name>
    <dbReference type="NCBI Taxonomy" id="940139"/>
    <lineage>
        <taxon>Bacteria</taxon>
        <taxon>Pseudomonadati</taxon>
        <taxon>Acidobacteriota</taxon>
        <taxon>Terriglobia</taxon>
        <taxon>Terriglobales</taxon>
        <taxon>Acidobacteriaceae</taxon>
        <taxon>Terriglobus</taxon>
    </lineage>
</organism>
<feature type="domain" description="TonB-dependent transporter Oar-like beta-barrel" evidence="8">
    <location>
        <begin position="243"/>
        <end position="1137"/>
    </location>
</feature>
<keyword evidence="4" id="KW-0812">Transmembrane</keyword>
<evidence type="ECO:0000256" key="7">
    <source>
        <dbReference type="SAM" id="SignalP"/>
    </source>
</evidence>
<evidence type="ECO:0000256" key="4">
    <source>
        <dbReference type="ARBA" id="ARBA00022692"/>
    </source>
</evidence>
<keyword evidence="6" id="KW-0998">Cell outer membrane</keyword>
<dbReference type="EMBL" id="JBJYXY010000001">
    <property type="protein sequence ID" value="MFN2974672.1"/>
    <property type="molecule type" value="Genomic_DNA"/>
</dbReference>
<dbReference type="SUPFAM" id="SSF56935">
    <property type="entry name" value="Porins"/>
    <property type="match status" value="1"/>
</dbReference>
<dbReference type="Pfam" id="PF25183">
    <property type="entry name" value="OMP_b-brl_4"/>
    <property type="match status" value="1"/>
</dbReference>
<dbReference type="Gene3D" id="2.60.40.1120">
    <property type="entry name" value="Carboxypeptidase-like, regulatory domain"/>
    <property type="match status" value="1"/>
</dbReference>
<evidence type="ECO:0000256" key="5">
    <source>
        <dbReference type="ARBA" id="ARBA00023136"/>
    </source>
</evidence>
<dbReference type="PANTHER" id="PTHR30069:SF46">
    <property type="entry name" value="OAR PROTEIN"/>
    <property type="match status" value="1"/>
</dbReference>
<evidence type="ECO:0000313" key="10">
    <source>
        <dbReference type="Proteomes" id="UP001634747"/>
    </source>
</evidence>
<evidence type="ECO:0000256" key="2">
    <source>
        <dbReference type="ARBA" id="ARBA00022448"/>
    </source>
</evidence>
<evidence type="ECO:0000313" key="9">
    <source>
        <dbReference type="EMBL" id="MFN2974672.1"/>
    </source>
</evidence>
<keyword evidence="5" id="KW-0472">Membrane</keyword>
<dbReference type="InterPro" id="IPR039426">
    <property type="entry name" value="TonB-dep_rcpt-like"/>
</dbReference>
<sequence>MLNRSIAPVALAAVLSTGLAMAQTYNGGVRGVISDSSGALVPNAVVTLTDTGTHQIRQTHTDAAGAYAFNALRPATYSLHVEAPSFGAADRTGIALATQDFLTLDVQLAAGAQGETVQVSADAPLVDSSTASISTEFDQRRLEDTPVLGRNPYITAKLSGVFVNTGNPQFIRFADQNGTSQTSIAGGPVATNLYLVDGVPITDTNNRPVVIPSIEAVQDVKLQALTYDAQVGRTGGGVFNTLLRSGTNRVHGSIFGETRQTSWLANDFFANRSGTPRPDSPYYNWGASLGGPVYLPHLYDGRNRTFFWIAAEGYIQTSPYTATFVVPTAAQKTGDFSQTFNADGSLHVIYNPFDTFTDATGTHRRPYARNIITNSNAVGRAIASYYPNAGPDGTFTGTDNVRDHAQQVTAKLDEQVRPWWTLSGSYIFYEALQPLGNPLHTLPGSYSYTYHRQVDAVQVNSTFLVNPTTVITARYGTNRFPNLIAEVSQGFDPANLGFPTSLTNQLQAKFFPTIFLANHDQLGQNTSQLDNWKSQQISATLAKTAGRHNVTTGYEYRRLRMDYQDFGNAPGTYTFSGAFTQADPNNSDGRSGSDVADLLLGTPIAGQIDLTTPLRTYVDYNAAFVQDDWRVHPRLTVNVGLRWEAETGLKEDHNQIAVGFDRVTRTPLSNGAQVTGGILFAGVNGNFRDTGDLSRAKFAPRLGASFQLTPRTVLRGGYGILYAPLRYDPVASLAPGYTQANSYVASINNNLTPANTLSNPYPQGLAQPAGNSAGLLTGLGNSVTTYDQTFHAPRVQQFSAGVERQLAGGIALEAEYIGTRGANLSPSPTGSNAVNFNQLNPTYFSLGASLNDSIPNPYYVPNGPGLIGQPTIARSQALRPFPQFTSVNLFVSSAHSDYNALLIKAEKRAAHGLNLVASFTWSRNRDSSFATANSIQSPGVSAPQNAYDLNAEYSYAVNNVPYQFTAGVIYDLPFGTGERFRTGSRVVDEVIGHWQLNVLPTFQSGFPISVHQTSNPNSSIAGTSVQRPNLVPGASLGTRGSLYSRLNGYINPAAFTASGAFTFGNAPRTLSLRGPGYENWDMSLFKNVPIRDRANVQFRAQLFNAFNTPWFAGPNTALGSSNFGKITAQANFPRYLQLGLHIRY</sequence>
<evidence type="ECO:0000259" key="8">
    <source>
        <dbReference type="Pfam" id="PF25183"/>
    </source>
</evidence>
<feature type="signal peptide" evidence="7">
    <location>
        <begin position="1"/>
        <end position="22"/>
    </location>
</feature>
<feature type="chain" id="PRO_5046363708" evidence="7">
    <location>
        <begin position="23"/>
        <end position="1144"/>
    </location>
</feature>
<dbReference type="Pfam" id="PF13620">
    <property type="entry name" value="CarboxypepD_reg"/>
    <property type="match status" value="1"/>
</dbReference>
<evidence type="ECO:0000256" key="3">
    <source>
        <dbReference type="ARBA" id="ARBA00022452"/>
    </source>
</evidence>
<dbReference type="PANTHER" id="PTHR30069">
    <property type="entry name" value="TONB-DEPENDENT OUTER MEMBRANE RECEPTOR"/>
    <property type="match status" value="1"/>
</dbReference>
<dbReference type="Proteomes" id="UP001634747">
    <property type="component" value="Unassembled WGS sequence"/>
</dbReference>
<accession>A0ABW9KGG1</accession>
<gene>
    <name evidence="9" type="ORF">ACK2TP_02765</name>
</gene>
<dbReference type="InterPro" id="IPR036942">
    <property type="entry name" value="Beta-barrel_TonB_sf"/>
</dbReference>
<name>A0ABW9KGG1_9BACT</name>
<comment type="subcellular location">
    <subcellularLocation>
        <location evidence="1">Cell outer membrane</location>
        <topology evidence="1">Multi-pass membrane protein</topology>
    </subcellularLocation>
</comment>
<reference evidence="9 10" key="1">
    <citation type="submission" date="2024-12" db="EMBL/GenBank/DDBJ databases">
        <authorList>
            <person name="Lee Y."/>
        </authorList>
    </citation>
    <scope>NUCLEOTIDE SEQUENCE [LARGE SCALE GENOMIC DNA]</scope>
    <source>
        <strain evidence="9 10">03SUJ4</strain>
    </source>
</reference>
<dbReference type="InterPro" id="IPR057601">
    <property type="entry name" value="Oar-like_b-barrel"/>
</dbReference>
<keyword evidence="3" id="KW-1134">Transmembrane beta strand</keyword>
<dbReference type="InterPro" id="IPR008969">
    <property type="entry name" value="CarboxyPept-like_regulatory"/>
</dbReference>
<dbReference type="Gene3D" id="2.40.170.20">
    <property type="entry name" value="TonB-dependent receptor, beta-barrel domain"/>
    <property type="match status" value="1"/>
</dbReference>
<keyword evidence="10" id="KW-1185">Reference proteome</keyword>
<dbReference type="SUPFAM" id="SSF49464">
    <property type="entry name" value="Carboxypeptidase regulatory domain-like"/>
    <property type="match status" value="1"/>
</dbReference>
<proteinExistence type="predicted"/>